<reference evidence="2 3" key="1">
    <citation type="journal article" date="2018" name="Proc. Natl. Acad. Sci. U.S.A.">
        <title>Draft genome sequence of Camellia sinensis var. sinensis provides insights into the evolution of the tea genome and tea quality.</title>
        <authorList>
            <person name="Wei C."/>
            <person name="Yang H."/>
            <person name="Wang S."/>
            <person name="Zhao J."/>
            <person name="Liu C."/>
            <person name="Gao L."/>
            <person name="Xia E."/>
            <person name="Lu Y."/>
            <person name="Tai Y."/>
            <person name="She G."/>
            <person name="Sun J."/>
            <person name="Cao H."/>
            <person name="Tong W."/>
            <person name="Gao Q."/>
            <person name="Li Y."/>
            <person name="Deng W."/>
            <person name="Jiang X."/>
            <person name="Wang W."/>
            <person name="Chen Q."/>
            <person name="Zhang S."/>
            <person name="Li H."/>
            <person name="Wu J."/>
            <person name="Wang P."/>
            <person name="Li P."/>
            <person name="Shi C."/>
            <person name="Zheng F."/>
            <person name="Jian J."/>
            <person name="Huang B."/>
            <person name="Shan D."/>
            <person name="Shi M."/>
            <person name="Fang C."/>
            <person name="Yue Y."/>
            <person name="Li F."/>
            <person name="Li D."/>
            <person name="Wei S."/>
            <person name="Han B."/>
            <person name="Jiang C."/>
            <person name="Yin Y."/>
            <person name="Xia T."/>
            <person name="Zhang Z."/>
            <person name="Bennetzen J.L."/>
            <person name="Zhao S."/>
            <person name="Wan X."/>
        </authorList>
    </citation>
    <scope>NUCLEOTIDE SEQUENCE [LARGE SCALE GENOMIC DNA]</scope>
    <source>
        <strain evidence="3">cv. Shuchazao</strain>
        <tissue evidence="2">Leaf</tissue>
    </source>
</reference>
<evidence type="ECO:0000313" key="2">
    <source>
        <dbReference type="EMBL" id="THG00519.1"/>
    </source>
</evidence>
<gene>
    <name evidence="2" type="ORF">TEA_005506</name>
</gene>
<feature type="region of interest" description="Disordered" evidence="1">
    <location>
        <begin position="147"/>
        <end position="194"/>
    </location>
</feature>
<proteinExistence type="predicted"/>
<evidence type="ECO:0000256" key="1">
    <source>
        <dbReference type="SAM" id="MobiDB-lite"/>
    </source>
</evidence>
<comment type="caution">
    <text evidence="2">The sequence shown here is derived from an EMBL/GenBank/DDBJ whole genome shotgun (WGS) entry which is preliminary data.</text>
</comment>
<organism evidence="2 3">
    <name type="scientific">Camellia sinensis var. sinensis</name>
    <name type="common">China tea</name>
    <dbReference type="NCBI Taxonomy" id="542762"/>
    <lineage>
        <taxon>Eukaryota</taxon>
        <taxon>Viridiplantae</taxon>
        <taxon>Streptophyta</taxon>
        <taxon>Embryophyta</taxon>
        <taxon>Tracheophyta</taxon>
        <taxon>Spermatophyta</taxon>
        <taxon>Magnoliopsida</taxon>
        <taxon>eudicotyledons</taxon>
        <taxon>Gunneridae</taxon>
        <taxon>Pentapetalae</taxon>
        <taxon>asterids</taxon>
        <taxon>Ericales</taxon>
        <taxon>Theaceae</taxon>
        <taxon>Camellia</taxon>
    </lineage>
</organism>
<keyword evidence="3" id="KW-1185">Reference proteome</keyword>
<sequence>MVELDYSQKKPNQDCVLLHGATHEAYSMGSKFALTKGDTVSLDSSVLAKCLGPSLPSHSMDIDKGLVPSNPDLVIGEEPLVSLAPTGRVGKKWKKIGRNQKETTGSGELPVGVKRSLIGEEVIADEGFSKGKQARLDALMEGSMATEAPSWADQWGAGGIGAMEGEDNKKANGDKGSDKKTGSSAGLGKAKAVAMAGAQKVKSGTCNGIKWIKNQCQKKKTPSNE</sequence>
<dbReference type="PANTHER" id="PTHR33386">
    <property type="entry name" value="OS02G0740600 PROTEIN"/>
    <property type="match status" value="1"/>
</dbReference>
<dbReference type="AlphaFoldDB" id="A0A4S4DD10"/>
<evidence type="ECO:0000313" key="3">
    <source>
        <dbReference type="Proteomes" id="UP000306102"/>
    </source>
</evidence>
<feature type="compositionally biased region" description="Basic and acidic residues" evidence="1">
    <location>
        <begin position="166"/>
        <end position="181"/>
    </location>
</feature>
<dbReference type="PANTHER" id="PTHR33386:SF26">
    <property type="entry name" value="ANKYRIN REPEAT PROTEIN"/>
    <property type="match status" value="1"/>
</dbReference>
<name>A0A4S4DD10_CAMSN</name>
<protein>
    <submittedName>
        <fullName evidence="2">Uncharacterized protein</fullName>
    </submittedName>
</protein>
<dbReference type="Proteomes" id="UP000306102">
    <property type="component" value="Unassembled WGS sequence"/>
</dbReference>
<accession>A0A4S4DD10</accession>
<dbReference type="EMBL" id="SDRB02011662">
    <property type="protein sequence ID" value="THG00519.1"/>
    <property type="molecule type" value="Genomic_DNA"/>
</dbReference>